<name>A0A914PLV1_9BILA</name>
<reference evidence="2" key="1">
    <citation type="submission" date="2022-11" db="UniProtKB">
        <authorList>
            <consortium name="WormBaseParasite"/>
        </authorList>
    </citation>
    <scope>IDENTIFICATION</scope>
</reference>
<organism evidence="1 2">
    <name type="scientific">Panagrolaimus davidi</name>
    <dbReference type="NCBI Taxonomy" id="227884"/>
    <lineage>
        <taxon>Eukaryota</taxon>
        <taxon>Metazoa</taxon>
        <taxon>Ecdysozoa</taxon>
        <taxon>Nematoda</taxon>
        <taxon>Chromadorea</taxon>
        <taxon>Rhabditida</taxon>
        <taxon>Tylenchina</taxon>
        <taxon>Panagrolaimomorpha</taxon>
        <taxon>Panagrolaimoidea</taxon>
        <taxon>Panagrolaimidae</taxon>
        <taxon>Panagrolaimus</taxon>
    </lineage>
</organism>
<accession>A0A914PLV1</accession>
<dbReference type="WBParaSite" id="PDA_v2.g16866.t1">
    <property type="protein sequence ID" value="PDA_v2.g16866.t1"/>
    <property type="gene ID" value="PDA_v2.g16866"/>
</dbReference>
<evidence type="ECO:0000313" key="2">
    <source>
        <dbReference type="WBParaSite" id="PDA_v2.g16866.t1"/>
    </source>
</evidence>
<sequence length="313" mass="36571">MEQIIISVEYHGRRLNVWKEDAFGYTRYFVTPICVMDTNSVKCVKDKYSNVDRFAFSFYVKVWDSDAAKAVQLKLKQKGFKAEASDIIPLPMQIVKLSINHAILSPEVQLDNNKWKPHQGQQNRILFEIGLKNETFCNEMVSDAKEDPQTFLDALNLYFKFTMVVSQQSSRNLNITGKSVANSKLFTNLANSYSNQTTGFMFLQSDDVKDLSRDIYNTFTISDEVSGDYVEPEKENQIILELFNEIKGQQILSSDLTKDEWNSVFWDDIYSRPDIQTEYFNETLTYDSDTKHFKYNETKDKEFRERNEHRITN</sequence>
<keyword evidence="1" id="KW-1185">Reference proteome</keyword>
<dbReference type="Proteomes" id="UP000887578">
    <property type="component" value="Unplaced"/>
</dbReference>
<protein>
    <submittedName>
        <fullName evidence="2">Uncharacterized protein</fullName>
    </submittedName>
</protein>
<evidence type="ECO:0000313" key="1">
    <source>
        <dbReference type="Proteomes" id="UP000887578"/>
    </source>
</evidence>
<proteinExistence type="predicted"/>
<dbReference type="AlphaFoldDB" id="A0A914PLV1"/>